<dbReference type="RefSeq" id="WP_088554526.1">
    <property type="nucleotide sequence ID" value="NZ_BDGJ01000126.1"/>
</dbReference>
<dbReference type="OrthoDB" id="186379at2"/>
<sequence length="281" mass="30516">MRKVNLLIVAFFILLTLGVTVSGCSSGADTKEIILATTTSTYDSGLLDVLIPLFQQKTGYTVKTVPVGTGKALAMGERGDADVLLVHAPEAERPLVEKGVVINYRRVMHNDFVIVGPPEDPAGVKGSGSAAEAFKKIADSEALFLSRGDSSGTHKKELGIWEQAGLKPQGNKWYQETGTGMGNTLNVASEKEGYTLTDRGTYLKLKKHLRLEIVFEGDPVLMNIYHVMQVNPEKFPGTNEEGGRALVDFLVGPEAQEVIGEYGVKEFGQPLFYPDARKGRE</sequence>
<evidence type="ECO:0000313" key="2">
    <source>
        <dbReference type="EMBL" id="GAW93373.1"/>
    </source>
</evidence>
<organism evidence="2 3">
    <name type="scientific">Calderihabitans maritimus</name>
    <dbReference type="NCBI Taxonomy" id="1246530"/>
    <lineage>
        <taxon>Bacteria</taxon>
        <taxon>Bacillati</taxon>
        <taxon>Bacillota</taxon>
        <taxon>Clostridia</taxon>
        <taxon>Neomoorellales</taxon>
        <taxon>Calderihabitantaceae</taxon>
        <taxon>Calderihabitans</taxon>
    </lineage>
</organism>
<dbReference type="Gene3D" id="3.40.190.10">
    <property type="entry name" value="Periplasmic binding protein-like II"/>
    <property type="match status" value="2"/>
</dbReference>
<feature type="domain" description="PBP" evidence="1">
    <location>
        <begin position="28"/>
        <end position="254"/>
    </location>
</feature>
<name>A0A1Z5HV14_9FIRM</name>
<dbReference type="EMBL" id="BDGJ01000126">
    <property type="protein sequence ID" value="GAW93373.1"/>
    <property type="molecule type" value="Genomic_DNA"/>
</dbReference>
<dbReference type="PANTHER" id="PTHR37945">
    <property type="entry name" value="EXTRACELLULAR TUNGSTATE BINDING PROTEIN"/>
    <property type="match status" value="1"/>
</dbReference>
<protein>
    <recommendedName>
        <fullName evidence="1">PBP domain-containing protein</fullName>
    </recommendedName>
</protein>
<dbReference type="InterPro" id="IPR024370">
    <property type="entry name" value="PBP_domain"/>
</dbReference>
<evidence type="ECO:0000313" key="3">
    <source>
        <dbReference type="Proteomes" id="UP000197032"/>
    </source>
</evidence>
<dbReference type="PANTHER" id="PTHR37945:SF1">
    <property type="entry name" value="EXTRACELLULAR TUNGSTATE BINDING PROTEIN"/>
    <property type="match status" value="1"/>
</dbReference>
<comment type="caution">
    <text evidence="2">The sequence shown here is derived from an EMBL/GenBank/DDBJ whole genome shotgun (WGS) entry which is preliminary data.</text>
</comment>
<keyword evidence="3" id="KW-1185">Reference proteome</keyword>
<proteinExistence type="predicted"/>
<dbReference type="InterPro" id="IPR052738">
    <property type="entry name" value="ABC-Tungstate_binding"/>
</dbReference>
<gene>
    <name evidence="2" type="ORF">KKC1_25090</name>
</gene>
<dbReference type="SUPFAM" id="SSF53850">
    <property type="entry name" value="Periplasmic binding protein-like II"/>
    <property type="match status" value="1"/>
</dbReference>
<accession>A0A1Z5HV14</accession>
<dbReference type="AlphaFoldDB" id="A0A1Z5HV14"/>
<dbReference type="Pfam" id="PF12849">
    <property type="entry name" value="PBP_like_2"/>
    <property type="match status" value="1"/>
</dbReference>
<reference evidence="3" key="1">
    <citation type="journal article" date="2017" name="Appl. Environ. Microbiol.">
        <title>Genomic analysis of Calderihabitans maritimus KKC1, a thermophilic hydrogenogenic carboxydotrophic bacterium isolated from marine sediment.</title>
        <authorList>
            <person name="Omae K."/>
            <person name="Yoneda Y."/>
            <person name="Fukuyama Y."/>
            <person name="Yoshida T."/>
            <person name="Sako Y."/>
        </authorList>
    </citation>
    <scope>NUCLEOTIDE SEQUENCE [LARGE SCALE GENOMIC DNA]</scope>
    <source>
        <strain evidence="3">KKC1</strain>
    </source>
</reference>
<dbReference type="Proteomes" id="UP000197032">
    <property type="component" value="Unassembled WGS sequence"/>
</dbReference>
<evidence type="ECO:0000259" key="1">
    <source>
        <dbReference type="Pfam" id="PF12849"/>
    </source>
</evidence>
<dbReference type="PROSITE" id="PS51257">
    <property type="entry name" value="PROKAR_LIPOPROTEIN"/>
    <property type="match status" value="1"/>
</dbReference>